<feature type="transmembrane region" description="Helical" evidence="9">
    <location>
        <begin position="89"/>
        <end position="108"/>
    </location>
</feature>
<dbReference type="PANTHER" id="PTHR22777:SF4">
    <property type="entry name" value="UPF0053 PROTEIN SLL1254"/>
    <property type="match status" value="1"/>
</dbReference>
<evidence type="ECO:0000256" key="2">
    <source>
        <dbReference type="ARBA" id="ARBA00022692"/>
    </source>
</evidence>
<evidence type="ECO:0000313" key="13">
    <source>
        <dbReference type="Proteomes" id="UP000192907"/>
    </source>
</evidence>
<protein>
    <submittedName>
        <fullName evidence="12">Hemolysin, contains CBS domains</fullName>
    </submittedName>
</protein>
<feature type="transmembrane region" description="Helical" evidence="9">
    <location>
        <begin position="58"/>
        <end position="77"/>
    </location>
</feature>
<dbReference type="InterPro" id="IPR000644">
    <property type="entry name" value="CBS_dom"/>
</dbReference>
<evidence type="ECO:0000256" key="7">
    <source>
        <dbReference type="PROSITE-ProRule" id="PRU00703"/>
    </source>
</evidence>
<feature type="domain" description="CBS" evidence="10">
    <location>
        <begin position="264"/>
        <end position="322"/>
    </location>
</feature>
<proteinExistence type="predicted"/>
<dbReference type="Proteomes" id="UP000192907">
    <property type="component" value="Unassembled WGS sequence"/>
</dbReference>
<evidence type="ECO:0000256" key="6">
    <source>
        <dbReference type="ARBA" id="ARBA00023136"/>
    </source>
</evidence>
<dbReference type="InterPro" id="IPR044751">
    <property type="entry name" value="Ion_transp-like_CBS"/>
</dbReference>
<evidence type="ECO:0000313" key="12">
    <source>
        <dbReference type="EMBL" id="SMF11502.1"/>
    </source>
</evidence>
<dbReference type="EMBL" id="FWZT01000005">
    <property type="protein sequence ID" value="SMF11502.1"/>
    <property type="molecule type" value="Genomic_DNA"/>
</dbReference>
<dbReference type="OrthoDB" id="5289121at2"/>
<sequence length="347" mass="38908">MILLISYVTLALGCSFLCSIAEAVILSVTPSYISLQEQEGRKKSARLLKKLKDDMNSSLAAILTLNTIAHTVGAAGAGAEAAAIFGDKYVGIISGVLTFLILVFSEIIPKTIGAHYWRGLAPSIAVFLKYLIIFFYPFVRLSAMLTRHLAHGPSLKGFNRDEFEAMAQLSFAEGQIAHQEQNIMKNLLQFHKNRVSQVLTPRTVVFSVCSDMSIGEFFDKHGNESFSRIPIYNTDREHIIGFVLRTDLLLAQARDEDDKPLKKFKREIHAIPETLSLSSTFELFISRRDQIMLVIDEHGGFEGIITLEDVIEFLIGHEIVDEGDKAPNMRRLARRLWASRQRQIPKG</sequence>
<dbReference type="Gene3D" id="3.10.580.10">
    <property type="entry name" value="CBS-domain"/>
    <property type="match status" value="1"/>
</dbReference>
<evidence type="ECO:0000256" key="1">
    <source>
        <dbReference type="ARBA" id="ARBA00004141"/>
    </source>
</evidence>
<organism evidence="12 13">
    <name type="scientific">Pseudobacteriovorax antillogorgiicola</name>
    <dbReference type="NCBI Taxonomy" id="1513793"/>
    <lineage>
        <taxon>Bacteria</taxon>
        <taxon>Pseudomonadati</taxon>
        <taxon>Bdellovibrionota</taxon>
        <taxon>Oligoflexia</taxon>
        <taxon>Oligoflexales</taxon>
        <taxon>Pseudobacteriovoracaceae</taxon>
        <taxon>Pseudobacteriovorax</taxon>
    </lineage>
</organism>
<feature type="domain" description="CNNM transmembrane" evidence="11">
    <location>
        <begin position="1"/>
        <end position="180"/>
    </location>
</feature>
<dbReference type="GO" id="GO:0005886">
    <property type="term" value="C:plasma membrane"/>
    <property type="evidence" value="ECO:0007669"/>
    <property type="project" value="TreeGrafter"/>
</dbReference>
<dbReference type="SUPFAM" id="SSF54631">
    <property type="entry name" value="CBS-domain pair"/>
    <property type="match status" value="1"/>
</dbReference>
<evidence type="ECO:0000259" key="10">
    <source>
        <dbReference type="PROSITE" id="PS51371"/>
    </source>
</evidence>
<dbReference type="InterPro" id="IPR046342">
    <property type="entry name" value="CBS_dom_sf"/>
</dbReference>
<evidence type="ECO:0000256" key="9">
    <source>
        <dbReference type="SAM" id="Phobius"/>
    </source>
</evidence>
<dbReference type="CDD" id="cd04590">
    <property type="entry name" value="CBS_pair_CorC_HlyC_assoc"/>
    <property type="match status" value="1"/>
</dbReference>
<dbReference type="PROSITE" id="PS51846">
    <property type="entry name" value="CNNM"/>
    <property type="match status" value="1"/>
</dbReference>
<keyword evidence="3" id="KW-0677">Repeat</keyword>
<evidence type="ECO:0000256" key="3">
    <source>
        <dbReference type="ARBA" id="ARBA00022737"/>
    </source>
</evidence>
<comment type="subcellular location">
    <subcellularLocation>
        <location evidence="1">Membrane</location>
        <topology evidence="1">Multi-pass membrane protein</topology>
    </subcellularLocation>
</comment>
<dbReference type="Pfam" id="PF00571">
    <property type="entry name" value="CBS"/>
    <property type="match status" value="2"/>
</dbReference>
<evidence type="ECO:0000256" key="4">
    <source>
        <dbReference type="ARBA" id="ARBA00022989"/>
    </source>
</evidence>
<evidence type="ECO:0000256" key="5">
    <source>
        <dbReference type="ARBA" id="ARBA00023122"/>
    </source>
</evidence>
<keyword evidence="2 8" id="KW-0812">Transmembrane</keyword>
<feature type="transmembrane region" description="Helical" evidence="9">
    <location>
        <begin position="120"/>
        <end position="139"/>
    </location>
</feature>
<gene>
    <name evidence="12" type="ORF">SAMN06296036_10592</name>
</gene>
<dbReference type="AlphaFoldDB" id="A0A1Y6BHI6"/>
<reference evidence="13" key="1">
    <citation type="submission" date="2017-04" db="EMBL/GenBank/DDBJ databases">
        <authorList>
            <person name="Varghese N."/>
            <person name="Submissions S."/>
        </authorList>
    </citation>
    <scope>NUCLEOTIDE SEQUENCE [LARGE SCALE GENOMIC DNA]</scope>
    <source>
        <strain evidence="13">RKEM611</strain>
    </source>
</reference>
<evidence type="ECO:0000256" key="8">
    <source>
        <dbReference type="PROSITE-ProRule" id="PRU01193"/>
    </source>
</evidence>
<dbReference type="InterPro" id="IPR002550">
    <property type="entry name" value="CNNM"/>
</dbReference>
<keyword evidence="13" id="KW-1185">Reference proteome</keyword>
<keyword evidence="6 8" id="KW-0472">Membrane</keyword>
<dbReference type="Pfam" id="PF01595">
    <property type="entry name" value="CNNM"/>
    <property type="match status" value="1"/>
</dbReference>
<dbReference type="PROSITE" id="PS51371">
    <property type="entry name" value="CBS"/>
    <property type="match status" value="1"/>
</dbReference>
<dbReference type="RefSeq" id="WP_132317511.1">
    <property type="nucleotide sequence ID" value="NZ_FWZT01000005.1"/>
</dbReference>
<keyword evidence="5 7" id="KW-0129">CBS domain</keyword>
<name>A0A1Y6BHI6_9BACT</name>
<evidence type="ECO:0000259" key="11">
    <source>
        <dbReference type="PROSITE" id="PS51846"/>
    </source>
</evidence>
<keyword evidence="4 8" id="KW-1133">Transmembrane helix</keyword>
<dbReference type="STRING" id="1513793.SAMN06296036_10592"/>
<accession>A0A1Y6BHI6</accession>
<dbReference type="PANTHER" id="PTHR22777">
    <property type="entry name" value="HEMOLYSIN-RELATED"/>
    <property type="match status" value="1"/>
</dbReference>